<accession>A0A8J4DRL9</accession>
<gene>
    <name evidence="2" type="ORF">Val02_38040</name>
</gene>
<protein>
    <submittedName>
        <fullName evidence="2">Uncharacterized protein</fullName>
    </submittedName>
</protein>
<dbReference type="RefSeq" id="WP_203900449.1">
    <property type="nucleotide sequence ID" value="NZ_BOPF01000013.1"/>
</dbReference>
<feature type="region of interest" description="Disordered" evidence="1">
    <location>
        <begin position="1"/>
        <end position="65"/>
    </location>
</feature>
<evidence type="ECO:0000256" key="1">
    <source>
        <dbReference type="SAM" id="MobiDB-lite"/>
    </source>
</evidence>
<reference evidence="2" key="1">
    <citation type="submission" date="2021-01" db="EMBL/GenBank/DDBJ databases">
        <title>Whole genome shotgun sequence of Virgisporangium aliadipatigenens NBRC 105644.</title>
        <authorList>
            <person name="Komaki H."/>
            <person name="Tamura T."/>
        </authorList>
    </citation>
    <scope>NUCLEOTIDE SEQUENCE</scope>
    <source>
        <strain evidence="2">NBRC 105644</strain>
    </source>
</reference>
<evidence type="ECO:0000313" key="2">
    <source>
        <dbReference type="EMBL" id="GIJ46918.1"/>
    </source>
</evidence>
<dbReference type="Proteomes" id="UP000619260">
    <property type="component" value="Unassembled WGS sequence"/>
</dbReference>
<name>A0A8J4DRL9_9ACTN</name>
<feature type="compositionally biased region" description="Polar residues" evidence="1">
    <location>
        <begin position="52"/>
        <end position="65"/>
    </location>
</feature>
<keyword evidence="3" id="KW-1185">Reference proteome</keyword>
<proteinExistence type="predicted"/>
<dbReference type="AlphaFoldDB" id="A0A8J4DRL9"/>
<dbReference type="EMBL" id="BOPF01000013">
    <property type="protein sequence ID" value="GIJ46918.1"/>
    <property type="molecule type" value="Genomic_DNA"/>
</dbReference>
<organism evidence="2 3">
    <name type="scientific">Virgisporangium aliadipatigenens</name>
    <dbReference type="NCBI Taxonomy" id="741659"/>
    <lineage>
        <taxon>Bacteria</taxon>
        <taxon>Bacillati</taxon>
        <taxon>Actinomycetota</taxon>
        <taxon>Actinomycetes</taxon>
        <taxon>Micromonosporales</taxon>
        <taxon>Micromonosporaceae</taxon>
        <taxon>Virgisporangium</taxon>
    </lineage>
</organism>
<evidence type="ECO:0000313" key="3">
    <source>
        <dbReference type="Proteomes" id="UP000619260"/>
    </source>
</evidence>
<comment type="caution">
    <text evidence="2">The sequence shown here is derived from an EMBL/GenBank/DDBJ whole genome shotgun (WGS) entry which is preliminary data.</text>
</comment>
<sequence>MISSEPESSSEESPAEEPQFANRAERRAHGKAKGAQQHTESRAGQHFARRGNVQQPRQYGNRRSG</sequence>